<dbReference type="InterPro" id="IPR011044">
    <property type="entry name" value="Quino_amine_DH_bsu"/>
</dbReference>
<dbReference type="Gene3D" id="2.130.10.10">
    <property type="entry name" value="YVTN repeat-like/Quinoprotein amine dehydrogenase"/>
    <property type="match status" value="4"/>
</dbReference>
<dbReference type="KEGG" id="uam:UABAM_04603"/>
<protein>
    <recommendedName>
        <fullName evidence="9">Peptidase C14 caspase domain-containing protein</fullName>
    </recommendedName>
</protein>
<dbReference type="GO" id="GO:0006508">
    <property type="term" value="P:proteolysis"/>
    <property type="evidence" value="ECO:0007669"/>
    <property type="project" value="InterPro"/>
</dbReference>
<dbReference type="InterPro" id="IPR019775">
    <property type="entry name" value="WD40_repeat_CS"/>
</dbReference>
<dbReference type="Gene3D" id="1.25.10.10">
    <property type="entry name" value="Leucine-rich Repeat Variant"/>
    <property type="match status" value="1"/>
</dbReference>
<dbReference type="InterPro" id="IPR015943">
    <property type="entry name" value="WD40/YVTN_repeat-like_dom_sf"/>
</dbReference>
<keyword evidence="8" id="KW-1185">Reference proteome</keyword>
<dbReference type="PROSITE" id="PS00678">
    <property type="entry name" value="WD_REPEATS_1"/>
    <property type="match status" value="1"/>
</dbReference>
<evidence type="ECO:0000259" key="5">
    <source>
        <dbReference type="Pfam" id="PF00656"/>
    </source>
</evidence>
<dbReference type="EMBL" id="AP019860">
    <property type="protein sequence ID" value="BBM86217.1"/>
    <property type="molecule type" value="Genomic_DNA"/>
</dbReference>
<dbReference type="InterPro" id="IPR013979">
    <property type="entry name" value="TIF_beta_prop-like"/>
</dbReference>
<dbReference type="SUPFAM" id="SSF50978">
    <property type="entry name" value="WD40 repeat-like"/>
    <property type="match status" value="2"/>
</dbReference>
<keyword evidence="4" id="KW-0175">Coiled coil</keyword>
<dbReference type="SUPFAM" id="SSF50969">
    <property type="entry name" value="YVTN repeat-like/Quinoprotein amine dehydrogenase"/>
    <property type="match status" value="1"/>
</dbReference>
<dbReference type="InterPro" id="IPR036322">
    <property type="entry name" value="WD40_repeat_dom_sf"/>
</dbReference>
<evidence type="ECO:0000313" key="8">
    <source>
        <dbReference type="Proteomes" id="UP000326354"/>
    </source>
</evidence>
<dbReference type="Proteomes" id="UP000326354">
    <property type="component" value="Chromosome"/>
</dbReference>
<organism evidence="7 8">
    <name type="scientific">Uabimicrobium amorphum</name>
    <dbReference type="NCBI Taxonomy" id="2596890"/>
    <lineage>
        <taxon>Bacteria</taxon>
        <taxon>Pseudomonadati</taxon>
        <taxon>Planctomycetota</taxon>
        <taxon>Candidatus Uabimicrobiia</taxon>
        <taxon>Candidatus Uabimicrobiales</taxon>
        <taxon>Candidatus Uabimicrobiaceae</taxon>
        <taxon>Candidatus Uabimicrobium</taxon>
    </lineage>
</organism>
<evidence type="ECO:0000313" key="7">
    <source>
        <dbReference type="EMBL" id="BBM86217.1"/>
    </source>
</evidence>
<dbReference type="SUPFAM" id="SSF48371">
    <property type="entry name" value="ARM repeat"/>
    <property type="match status" value="1"/>
</dbReference>
<feature type="repeat" description="WD" evidence="3">
    <location>
        <begin position="722"/>
        <end position="763"/>
    </location>
</feature>
<dbReference type="SMART" id="SM00320">
    <property type="entry name" value="WD40"/>
    <property type="match status" value="12"/>
</dbReference>
<dbReference type="PROSITE" id="PS50082">
    <property type="entry name" value="WD_REPEATS_2"/>
    <property type="match status" value="3"/>
</dbReference>
<evidence type="ECO:0000256" key="2">
    <source>
        <dbReference type="ARBA" id="ARBA00022737"/>
    </source>
</evidence>
<dbReference type="Pfam" id="PF00400">
    <property type="entry name" value="WD40"/>
    <property type="match status" value="4"/>
</dbReference>
<feature type="coiled-coil region" evidence="4">
    <location>
        <begin position="623"/>
        <end position="650"/>
    </location>
</feature>
<evidence type="ECO:0008006" key="9">
    <source>
        <dbReference type="Google" id="ProtNLM"/>
    </source>
</evidence>
<dbReference type="PANTHER" id="PTHR19879">
    <property type="entry name" value="TRANSCRIPTION INITIATION FACTOR TFIID"/>
    <property type="match status" value="1"/>
</dbReference>
<dbReference type="SUPFAM" id="SSF52129">
    <property type="entry name" value="Caspase-like"/>
    <property type="match status" value="2"/>
</dbReference>
<evidence type="ECO:0000259" key="6">
    <source>
        <dbReference type="Pfam" id="PF08662"/>
    </source>
</evidence>
<dbReference type="Gene3D" id="3.40.50.1460">
    <property type="match status" value="1"/>
</dbReference>
<keyword evidence="1 3" id="KW-0853">WD repeat</keyword>
<dbReference type="InterPro" id="IPR029030">
    <property type="entry name" value="Caspase-like_dom_sf"/>
</dbReference>
<name>A0A5S9IR66_UABAM</name>
<dbReference type="InterPro" id="IPR011600">
    <property type="entry name" value="Pept_C14_caspase"/>
</dbReference>
<feature type="domain" description="Translation initiation factor beta propellor-like" evidence="6">
    <location>
        <begin position="1186"/>
        <end position="1286"/>
    </location>
</feature>
<gene>
    <name evidence="7" type="ORF">UABAM_04603</name>
</gene>
<dbReference type="InterPro" id="IPR016024">
    <property type="entry name" value="ARM-type_fold"/>
</dbReference>
<feature type="repeat" description="WD" evidence="3">
    <location>
        <begin position="1150"/>
        <end position="1184"/>
    </location>
</feature>
<dbReference type="Pfam" id="PF08662">
    <property type="entry name" value="eIF2A"/>
    <property type="match status" value="1"/>
</dbReference>
<evidence type="ECO:0000256" key="3">
    <source>
        <dbReference type="PROSITE-ProRule" id="PRU00221"/>
    </source>
</evidence>
<feature type="domain" description="Peptidase C14 caspase" evidence="5">
    <location>
        <begin position="130"/>
        <end position="367"/>
    </location>
</feature>
<dbReference type="PANTHER" id="PTHR19879:SF9">
    <property type="entry name" value="TRANSCRIPTION INITIATION FACTOR TFIID SUBUNIT 5"/>
    <property type="match status" value="1"/>
</dbReference>
<dbReference type="PROSITE" id="PS50294">
    <property type="entry name" value="WD_REPEATS_REGION"/>
    <property type="match status" value="1"/>
</dbReference>
<reference evidence="7 8" key="1">
    <citation type="submission" date="2019-08" db="EMBL/GenBank/DDBJ databases">
        <title>Complete genome sequence of Candidatus Uab amorphum.</title>
        <authorList>
            <person name="Shiratori T."/>
            <person name="Suzuki S."/>
            <person name="Kakizawa Y."/>
            <person name="Ishida K."/>
        </authorList>
    </citation>
    <scope>NUCLEOTIDE SEQUENCE [LARGE SCALE GENOMIC DNA]</scope>
    <source>
        <strain evidence="7 8">SRT547</strain>
    </source>
</reference>
<sequence>MRLIIFIWLTSVLFAQDLEELIYNLETHNDVKKIQTIKQLQNMGKKARLALPQLKSIFANAASNNNKSVADAALLAIFTIEPQAVHLSATTSLKTKPIKQQRVTIQKENIGGLTILGSSRDFGQRLRYGKRHALIIGINKYQHHSHLSGPNFDAGEVATVLTNRYGFENVIYLCDTLPTSVYNNQDLTIKQQSANRTIYTCKYGGEKIVVVNYVTKRFVQHYLDSITANVGDNDALFLFYAGHGIPGYMVTADGKQQQNSLKLTAIAEQMATSNARHCLMVLDSCFSGSILQSQYRPKLQGYTTNKLEFASGANIDRVFRRRSFQVITAGTGNEAVADQLGVSTKYAQVTGAGEHSPFSAVFLQAIKGLTGRVDGTQLTSDLGYYMMTTLVNDGRIEASQTPRYRSLAGDGDFMFFPAYKVLNPKLLEPLYLTDDSYADLRGSACEALEKFIQKQSPQNRRPLTRSSIGHVSKLLKDENIKVRNTALAFINQAAENYGRDPEFADVVYLLVKMADTQPRLEIHHQIIETIGYLAPHTSTHAVAKVASFAQKLKTQWQKYDNKILPRKVKSRVLKVIGKQQKTTPSNLQQQLQYWLSIQRDYYWLVTDGIKLADKYKDSKQKITKDANLVLDNAAKEYQNARDQRRSYMEQEESYQKCGAYAGYAMELLNEIEGMEKLKARARGYCRLALLERYKIWCSPVPDYRGDLKTVSWQTNADGSLDMAMNQLAITSICLSSDNKKIVSVCSNGTIRVWNAENGVQIAKLTNKNCNSASWSPDNKTIAVGCNEGLLLWTPELHQQRWLSSQLVHNVSWNSRGNYICATNGKRIYLWNENGKNIANFTSPSSVSHLSWAPDSKKIAVCYQQQGKSHDAIDIWEISQSKTLVTIDCPSSVTSLSWSPDSNRIGFGSDYVAYIWNITPLQEVVDFDVRRKDIANANPEVEIFAIAWSSHQRHIACGYQDGIILILDANTGKEIYRIEAHTTAVTSLQWNRDGDKIISGSRDGTVQMWRIPLNEIPSLTFNATSTEDYISDVLWSPDGRKLASAADFLQIWNSQGKELQKFIPAKSPINVIAWKADSKQLACAENGMITVWNSETNETIKQFKNAHKVLSLFWKQDQCLALIEVDGFILEVWDITSNTKVSDCFYDWSGMSSITWHPNGKKFASSSWDKFLCIWDVTTGEVIDKIELDAFYNLAWSPNGKQIACGANNPRKKIHIFDMASQKITKTFSGHEAPGIMVTWNGEGNKLISTSRNKICIWDVVTEKEITSYEFKNASQPRWHPQQDIIAHITEIDARIFIRNIKSIRKIVRGEQQPRWFVKAKNGQLRASDIALSPYTNEWFLKTALNTHPQKITEILFEYTIDSNMRPQKLDPLYLWEQIKID</sequence>
<dbReference type="CDD" id="cd00200">
    <property type="entry name" value="WD40"/>
    <property type="match status" value="1"/>
</dbReference>
<evidence type="ECO:0000256" key="4">
    <source>
        <dbReference type="SAM" id="Coils"/>
    </source>
</evidence>
<dbReference type="GO" id="GO:0004197">
    <property type="term" value="F:cysteine-type endopeptidase activity"/>
    <property type="evidence" value="ECO:0007669"/>
    <property type="project" value="InterPro"/>
</dbReference>
<dbReference type="InterPro" id="IPR011989">
    <property type="entry name" value="ARM-like"/>
</dbReference>
<dbReference type="Pfam" id="PF00656">
    <property type="entry name" value="Peptidase_C14"/>
    <property type="match status" value="1"/>
</dbReference>
<dbReference type="InterPro" id="IPR001680">
    <property type="entry name" value="WD40_rpt"/>
</dbReference>
<evidence type="ECO:0000256" key="1">
    <source>
        <dbReference type="ARBA" id="ARBA00022574"/>
    </source>
</evidence>
<dbReference type="OrthoDB" id="500003at2"/>
<dbReference type="RefSeq" id="WP_151970284.1">
    <property type="nucleotide sequence ID" value="NZ_AP019860.1"/>
</dbReference>
<proteinExistence type="predicted"/>
<feature type="repeat" description="WD" evidence="3">
    <location>
        <begin position="977"/>
        <end position="1010"/>
    </location>
</feature>
<keyword evidence="2" id="KW-0677">Repeat</keyword>
<accession>A0A5S9IR66</accession>